<reference evidence="5" key="1">
    <citation type="submission" date="2025-08" db="UniProtKB">
        <authorList>
            <consortium name="RefSeq"/>
        </authorList>
    </citation>
    <scope>IDENTIFICATION</scope>
    <source>
        <tissue evidence="5">Leaves</tissue>
    </source>
</reference>
<dbReference type="GeneID" id="113708468"/>
<evidence type="ECO:0000256" key="1">
    <source>
        <dbReference type="ARBA" id="ARBA00022857"/>
    </source>
</evidence>
<dbReference type="Proteomes" id="UP001652660">
    <property type="component" value="Chromosome 9c"/>
</dbReference>
<dbReference type="SUPFAM" id="SSF50129">
    <property type="entry name" value="GroES-like"/>
    <property type="match status" value="1"/>
</dbReference>
<dbReference type="InterPro" id="IPR013149">
    <property type="entry name" value="ADH-like_C"/>
</dbReference>
<dbReference type="Pfam" id="PF00107">
    <property type="entry name" value="ADH_zinc_N"/>
    <property type="match status" value="1"/>
</dbReference>
<dbReference type="SUPFAM" id="SSF51735">
    <property type="entry name" value="NAD(P)-binding Rossmann-fold domains"/>
    <property type="match status" value="1"/>
</dbReference>
<dbReference type="InterPro" id="IPR013154">
    <property type="entry name" value="ADH-like_N"/>
</dbReference>
<dbReference type="InterPro" id="IPR036291">
    <property type="entry name" value="NAD(P)-bd_dom_sf"/>
</dbReference>
<evidence type="ECO:0000259" key="3">
    <source>
        <dbReference type="SMART" id="SM00829"/>
    </source>
</evidence>
<proteinExistence type="predicted"/>
<evidence type="ECO:0000256" key="2">
    <source>
        <dbReference type="ARBA" id="ARBA00023002"/>
    </source>
</evidence>
<dbReference type="InterPro" id="IPR011032">
    <property type="entry name" value="GroES-like_sf"/>
</dbReference>
<accession>A0ABM4VN97</accession>
<gene>
    <name evidence="5" type="primary">LOC113708468</name>
</gene>
<keyword evidence="4" id="KW-1185">Reference proteome</keyword>
<sequence>MKLGRQTRGRRSWLPICPCTVEKESLKIKSENHTGGAGLASLLVEAVECMSFVSKRGIVIEKAGGPDVLKLVELDDPPLGDDEVLIRIAATAVNRIDLQCRLFGSRNSFNGGLYIPGLECSGIIIAVGQGVTEWKVGDKVCALLNGAGYAEQVAVSAKMVLPVPSNVPLTHAASLPEAAHNAWKVISEAQLVRGRKLLLHECCGYVGLFVLQMAKCKGAVVYVTAETDEKLDFYKRHGADICINCKNEDLVTRVMEETRQKGIDVVVDSWAVNLEKDLKILSDWGKLLFVDLHGPKGGNLYLTAVMTKQARVQVLNRWWKTLDRAACIVDHLKKEVWPEIENGSVKPVVYETLPLSEAAAAHKLMELTDYGQDMWSVIGYFVPWLGHYACTGKVAGHVMGKILLTPDFEES</sequence>
<evidence type="ECO:0000313" key="4">
    <source>
        <dbReference type="Proteomes" id="UP001652660"/>
    </source>
</evidence>
<dbReference type="PANTHER" id="PTHR48106:SF8">
    <property type="entry name" value="OS02G0805600 PROTEIN"/>
    <property type="match status" value="1"/>
</dbReference>
<feature type="domain" description="Enoyl reductase (ER)" evidence="3">
    <location>
        <begin position="64"/>
        <end position="404"/>
    </location>
</feature>
<dbReference type="SMART" id="SM00829">
    <property type="entry name" value="PKS_ER"/>
    <property type="match status" value="1"/>
</dbReference>
<keyword evidence="2" id="KW-0560">Oxidoreductase</keyword>
<dbReference type="RefSeq" id="XP_071921016.1">
    <property type="nucleotide sequence ID" value="XM_072064915.1"/>
</dbReference>
<organism evidence="4 5">
    <name type="scientific">Coffea arabica</name>
    <name type="common">Arabian coffee</name>
    <dbReference type="NCBI Taxonomy" id="13443"/>
    <lineage>
        <taxon>Eukaryota</taxon>
        <taxon>Viridiplantae</taxon>
        <taxon>Streptophyta</taxon>
        <taxon>Embryophyta</taxon>
        <taxon>Tracheophyta</taxon>
        <taxon>Spermatophyta</taxon>
        <taxon>Magnoliopsida</taxon>
        <taxon>eudicotyledons</taxon>
        <taxon>Gunneridae</taxon>
        <taxon>Pentapetalae</taxon>
        <taxon>asterids</taxon>
        <taxon>lamiids</taxon>
        <taxon>Gentianales</taxon>
        <taxon>Rubiaceae</taxon>
        <taxon>Ixoroideae</taxon>
        <taxon>Gardenieae complex</taxon>
        <taxon>Bertiereae - Coffeeae clade</taxon>
        <taxon>Coffeeae</taxon>
        <taxon>Coffea</taxon>
    </lineage>
</organism>
<dbReference type="Gene3D" id="3.90.180.10">
    <property type="entry name" value="Medium-chain alcohol dehydrogenases, catalytic domain"/>
    <property type="match status" value="1"/>
</dbReference>
<dbReference type="Gene3D" id="3.40.50.720">
    <property type="entry name" value="NAD(P)-binding Rossmann-like Domain"/>
    <property type="match status" value="1"/>
</dbReference>
<evidence type="ECO:0000313" key="5">
    <source>
        <dbReference type="RefSeq" id="XP_071921016.1"/>
    </source>
</evidence>
<dbReference type="InterPro" id="IPR020843">
    <property type="entry name" value="ER"/>
</dbReference>
<name>A0ABM4VN97_COFAR</name>
<dbReference type="PANTHER" id="PTHR48106">
    <property type="entry name" value="QUINONE OXIDOREDUCTASE PIG3-RELATED"/>
    <property type="match status" value="1"/>
</dbReference>
<dbReference type="Pfam" id="PF08240">
    <property type="entry name" value="ADH_N"/>
    <property type="match status" value="1"/>
</dbReference>
<keyword evidence="1" id="KW-0521">NADP</keyword>
<protein>
    <submittedName>
        <fullName evidence="5">Uncharacterized protein isoform X1</fullName>
    </submittedName>
</protein>